<dbReference type="Proteomes" id="UP000191116">
    <property type="component" value="Unassembled WGS sequence"/>
</dbReference>
<name>A0A1T4QZZ6_9GAMM</name>
<dbReference type="EMBL" id="FUWP01000004">
    <property type="protein sequence ID" value="SKA09382.1"/>
    <property type="molecule type" value="Genomic_DNA"/>
</dbReference>
<dbReference type="AlphaFoldDB" id="A0A1T4QZZ6"/>
<evidence type="ECO:0000256" key="1">
    <source>
        <dbReference type="ARBA" id="ARBA00004571"/>
    </source>
</evidence>
<comment type="similarity">
    <text evidence="2">Belongs to the porin LamB (TC 1.B.3) family.</text>
</comment>
<keyword evidence="7" id="KW-0626">Porin</keyword>
<dbReference type="Pfam" id="PF02264">
    <property type="entry name" value="LamB"/>
    <property type="match status" value="1"/>
</dbReference>
<keyword evidence="6" id="KW-0406">Ion transport</keyword>
<gene>
    <name evidence="11" type="primary">scrY</name>
    <name evidence="11" type="ORF">CZ814_01146</name>
</gene>
<keyword evidence="8" id="KW-0472">Membrane</keyword>
<dbReference type="InterPro" id="IPR050286">
    <property type="entry name" value="G_neg_Bact_CarbUptk_Porin"/>
</dbReference>
<evidence type="ECO:0000256" key="8">
    <source>
        <dbReference type="ARBA" id="ARBA00023136"/>
    </source>
</evidence>
<accession>A0A1T4QZZ6</accession>
<keyword evidence="10" id="KW-0732">Signal</keyword>
<dbReference type="OrthoDB" id="106611at2"/>
<dbReference type="RefSeq" id="WP_080174034.1">
    <property type="nucleotide sequence ID" value="NZ_AP024855.1"/>
</dbReference>
<dbReference type="GO" id="GO:0015144">
    <property type="term" value="F:carbohydrate transmembrane transporter activity"/>
    <property type="evidence" value="ECO:0007669"/>
    <property type="project" value="TreeGrafter"/>
</dbReference>
<sequence length="472" mass="52187">MKFTLMPIAAALLVALTSTTVFAADTQDSNNVDADVIAAETQPIESQSTVEMLTDGWEVNGYGSMNYRSNSDFQSFDSELGKPDYRTAGTSGKSANQVEFVVKKKTSFSNGVKSDFVVRAEYGNGDSYYYSSPGAEKTNTVAQFEVKEAYIALANLPYLGDGTEIWAGRRYFNRAAGILTGEFWKQSSGMGAGFETTLANENKMGIALVSADPEAGYGINWENPDFQPARPADGDRTTVHSLDLYYYNVKALGGSFDFDAKIMKRADEKLTDDQAKDGYGFAVTYNRDYYGLDGWTQTALAYGHGMASNRGVNFGQWSGDWLKDSKSWFATSYGVLNINDRWQMGSELTYWAPQDMNWGATADGKDKVTRFIAAFRPTYKVNNNFRLEMTGSYAIEKINGNNWGREDDATNFYSLELAPVFTVNADYFGRPQIKPYVTWVSTSDAAAAGAIGITDANEKDQFVFGIHAEVWF</sequence>
<keyword evidence="4" id="KW-1134">Transmembrane beta strand</keyword>
<evidence type="ECO:0000256" key="10">
    <source>
        <dbReference type="SAM" id="SignalP"/>
    </source>
</evidence>
<keyword evidence="9" id="KW-0998">Cell outer membrane</keyword>
<keyword evidence="3" id="KW-0813">Transport</keyword>
<evidence type="ECO:0000256" key="9">
    <source>
        <dbReference type="ARBA" id="ARBA00023237"/>
    </source>
</evidence>
<dbReference type="GO" id="GO:0006811">
    <property type="term" value="P:monoatomic ion transport"/>
    <property type="evidence" value="ECO:0007669"/>
    <property type="project" value="UniProtKB-KW"/>
</dbReference>
<proteinExistence type="inferred from homology"/>
<evidence type="ECO:0000256" key="6">
    <source>
        <dbReference type="ARBA" id="ARBA00023065"/>
    </source>
</evidence>
<feature type="chain" id="PRO_5012188293" evidence="10">
    <location>
        <begin position="24"/>
        <end position="472"/>
    </location>
</feature>
<evidence type="ECO:0000313" key="11">
    <source>
        <dbReference type="EMBL" id="SKA09382.1"/>
    </source>
</evidence>
<evidence type="ECO:0000256" key="3">
    <source>
        <dbReference type="ARBA" id="ARBA00022448"/>
    </source>
</evidence>
<dbReference type="Gene3D" id="2.40.170.10">
    <property type="entry name" value="Porin, LamB type"/>
    <property type="match status" value="1"/>
</dbReference>
<organism evidence="11 12">
    <name type="scientific">Photobacterium toruni</name>
    <dbReference type="NCBI Taxonomy" id="1935446"/>
    <lineage>
        <taxon>Bacteria</taxon>
        <taxon>Pseudomonadati</taxon>
        <taxon>Pseudomonadota</taxon>
        <taxon>Gammaproteobacteria</taxon>
        <taxon>Vibrionales</taxon>
        <taxon>Vibrionaceae</taxon>
        <taxon>Photobacterium</taxon>
    </lineage>
</organism>
<evidence type="ECO:0000313" key="12">
    <source>
        <dbReference type="Proteomes" id="UP000191116"/>
    </source>
</evidence>
<keyword evidence="5" id="KW-0812">Transmembrane</keyword>
<dbReference type="GO" id="GO:0015774">
    <property type="term" value="P:polysaccharide transport"/>
    <property type="evidence" value="ECO:0007669"/>
    <property type="project" value="TreeGrafter"/>
</dbReference>
<protein>
    <submittedName>
        <fullName evidence="11">Sucrose porin</fullName>
    </submittedName>
</protein>
<reference evidence="11 12" key="1">
    <citation type="submission" date="2017-02" db="EMBL/GenBank/DDBJ databases">
        <authorList>
            <person name="Peterson S.W."/>
        </authorList>
    </citation>
    <scope>NUCLEOTIDE SEQUENCE [LARGE SCALE GENOMIC DNA]</scope>
    <source>
        <strain evidence="11 12">CECT 9189</strain>
    </source>
</reference>
<evidence type="ECO:0000256" key="4">
    <source>
        <dbReference type="ARBA" id="ARBA00022452"/>
    </source>
</evidence>
<dbReference type="PANTHER" id="PTHR38762">
    <property type="entry name" value="CRYPTIC OUTER MEMBRANE PORIN BGLH-RELATED"/>
    <property type="match status" value="1"/>
</dbReference>
<comment type="subcellular location">
    <subcellularLocation>
        <location evidence="1">Cell outer membrane</location>
        <topology evidence="1">Multi-pass membrane protein</topology>
    </subcellularLocation>
</comment>
<feature type="signal peptide" evidence="10">
    <location>
        <begin position="1"/>
        <end position="23"/>
    </location>
</feature>
<dbReference type="InterPro" id="IPR036998">
    <property type="entry name" value="Porin_LamB_sf"/>
</dbReference>
<dbReference type="GO" id="GO:0046930">
    <property type="term" value="C:pore complex"/>
    <property type="evidence" value="ECO:0007669"/>
    <property type="project" value="UniProtKB-KW"/>
</dbReference>
<dbReference type="SUPFAM" id="SSF56935">
    <property type="entry name" value="Porins"/>
    <property type="match status" value="1"/>
</dbReference>
<dbReference type="GO" id="GO:0015288">
    <property type="term" value="F:porin activity"/>
    <property type="evidence" value="ECO:0007669"/>
    <property type="project" value="UniProtKB-KW"/>
</dbReference>
<dbReference type="InterPro" id="IPR003192">
    <property type="entry name" value="Porin_LamB"/>
</dbReference>
<evidence type="ECO:0000256" key="7">
    <source>
        <dbReference type="ARBA" id="ARBA00023114"/>
    </source>
</evidence>
<evidence type="ECO:0000256" key="5">
    <source>
        <dbReference type="ARBA" id="ARBA00022692"/>
    </source>
</evidence>
<evidence type="ECO:0000256" key="2">
    <source>
        <dbReference type="ARBA" id="ARBA00007055"/>
    </source>
</evidence>
<dbReference type="PANTHER" id="PTHR38762:SF1">
    <property type="entry name" value="CRYPTIC OUTER MEMBRANE PORIN BGLH-RELATED"/>
    <property type="match status" value="1"/>
</dbReference>
<dbReference type="GO" id="GO:0009279">
    <property type="term" value="C:cell outer membrane"/>
    <property type="evidence" value="ECO:0007669"/>
    <property type="project" value="UniProtKB-SubCell"/>
</dbReference>